<keyword evidence="3" id="KW-1185">Reference proteome</keyword>
<reference evidence="2 3" key="1">
    <citation type="submission" date="2023-10" db="EMBL/GenBank/DDBJ databases">
        <title>Surface-active antibiotics is a multifunctional adaptation for post-fire microbes.</title>
        <authorList>
            <person name="Liu M.D."/>
            <person name="Du Y."/>
            <person name="Koupaei S.K."/>
            <person name="Kim N.R."/>
            <person name="Zhang W."/>
            <person name="Traxler M.F."/>
        </authorList>
    </citation>
    <scope>NUCLEOTIDE SEQUENCE [LARGE SCALE GENOMIC DNA]</scope>
    <source>
        <strain evidence="2 3">F3</strain>
    </source>
</reference>
<accession>A0ABZ0ESB7</accession>
<dbReference type="EMBL" id="CP136513">
    <property type="protein sequence ID" value="WOD20074.1"/>
    <property type="molecule type" value="Genomic_DNA"/>
</dbReference>
<dbReference type="RefSeq" id="WP_317022050.1">
    <property type="nucleotide sequence ID" value="NZ_CP136513.1"/>
</dbReference>
<dbReference type="Proteomes" id="UP001302652">
    <property type="component" value="Chromosome 1"/>
</dbReference>
<organism evidence="2 3">
    <name type="scientific">Paraburkholderia kirstenboschensis</name>
    <dbReference type="NCBI Taxonomy" id="1245436"/>
    <lineage>
        <taxon>Bacteria</taxon>
        <taxon>Pseudomonadati</taxon>
        <taxon>Pseudomonadota</taxon>
        <taxon>Betaproteobacteria</taxon>
        <taxon>Burkholderiales</taxon>
        <taxon>Burkholderiaceae</taxon>
        <taxon>Paraburkholderia</taxon>
    </lineage>
</organism>
<sequence length="319" mass="34433">MKSYRACSARAAMAALLFVSGTPVAVAAQANASVSAADGTSEALTVAVDRETGARRLPLADLQAALASDARLQLFSITDKPGLYVMQAASLAQQGAMFARIVALLERRDMPRNRVVPAAAIAAHARRFGTDSAGLTVGNDFSTVELAHFFEVAHEQGVVLSQDERALRTILVRWHLIREVQRNWKAVSVHDFLITIPGLGPGPGGGTIDTAVRAAILSHELGHWLYFSNSAYAQACRAFWWRALSFEERAELTRQLAKLGYDPSDRVVIDEMQAYLLHTPAEYMPIVDSTGVGGVDVGDVRRRLQDSVTVGPAGRELAP</sequence>
<name>A0ABZ0ESB7_9BURK</name>
<gene>
    <name evidence="2" type="ORF">RW095_28160</name>
</gene>
<feature type="signal peptide" evidence="1">
    <location>
        <begin position="1"/>
        <end position="27"/>
    </location>
</feature>
<proteinExistence type="predicted"/>
<protein>
    <submittedName>
        <fullName evidence="2">Uncharacterized protein</fullName>
    </submittedName>
</protein>
<evidence type="ECO:0000313" key="2">
    <source>
        <dbReference type="EMBL" id="WOD20074.1"/>
    </source>
</evidence>
<feature type="chain" id="PRO_5047392187" evidence="1">
    <location>
        <begin position="28"/>
        <end position="319"/>
    </location>
</feature>
<evidence type="ECO:0000256" key="1">
    <source>
        <dbReference type="SAM" id="SignalP"/>
    </source>
</evidence>
<keyword evidence="1" id="KW-0732">Signal</keyword>
<evidence type="ECO:0000313" key="3">
    <source>
        <dbReference type="Proteomes" id="UP001302652"/>
    </source>
</evidence>